<keyword evidence="2" id="KW-1133">Transmembrane helix</keyword>
<reference evidence="5" key="1">
    <citation type="submission" date="2018-02" db="EMBL/GenBank/DDBJ databases">
        <authorList>
            <person name="Hornung B."/>
        </authorList>
    </citation>
    <scope>NUCLEOTIDE SEQUENCE [LARGE SCALE GENOMIC DNA]</scope>
</reference>
<dbReference type="EMBL" id="OMOH01000005">
    <property type="protein sequence ID" value="SPF68651.1"/>
    <property type="molecule type" value="Genomic_DNA"/>
</dbReference>
<organism evidence="4 5">
    <name type="scientific">Propionibacterium ruminifibrarum</name>
    <dbReference type="NCBI Taxonomy" id="1962131"/>
    <lineage>
        <taxon>Bacteria</taxon>
        <taxon>Bacillati</taxon>
        <taxon>Actinomycetota</taxon>
        <taxon>Actinomycetes</taxon>
        <taxon>Propionibacteriales</taxon>
        <taxon>Propionibacteriaceae</taxon>
        <taxon>Propionibacterium</taxon>
    </lineage>
</organism>
<dbReference type="Proteomes" id="UP000265962">
    <property type="component" value="Unassembled WGS sequence"/>
</dbReference>
<feature type="region of interest" description="Disordered" evidence="1">
    <location>
        <begin position="165"/>
        <end position="263"/>
    </location>
</feature>
<dbReference type="RefSeq" id="WP_119715794.1">
    <property type="nucleotide sequence ID" value="NZ_OMOH01000005.1"/>
</dbReference>
<dbReference type="OrthoDB" id="3381462at2"/>
<keyword evidence="2" id="KW-0472">Membrane</keyword>
<dbReference type="InterPro" id="IPR025889">
    <property type="entry name" value="GSP17M-like_dom"/>
</dbReference>
<protein>
    <recommendedName>
        <fullName evidence="3">General stress protein 17M-like domain-containing protein</fullName>
    </recommendedName>
</protein>
<accession>A0A375I4H3</accession>
<keyword evidence="5" id="KW-1185">Reference proteome</keyword>
<dbReference type="AlphaFoldDB" id="A0A375I4H3"/>
<keyword evidence="2" id="KW-0812">Transmembrane</keyword>
<feature type="transmembrane region" description="Helical" evidence="2">
    <location>
        <begin position="74"/>
        <end position="97"/>
    </location>
</feature>
<evidence type="ECO:0000313" key="5">
    <source>
        <dbReference type="Proteomes" id="UP000265962"/>
    </source>
</evidence>
<name>A0A375I4H3_9ACTN</name>
<evidence type="ECO:0000256" key="1">
    <source>
        <dbReference type="SAM" id="MobiDB-lite"/>
    </source>
</evidence>
<evidence type="ECO:0000256" key="2">
    <source>
        <dbReference type="SAM" id="Phobius"/>
    </source>
</evidence>
<gene>
    <name evidence="4" type="ORF">PROPJV5_1633</name>
</gene>
<evidence type="ECO:0000313" key="4">
    <source>
        <dbReference type="EMBL" id="SPF68651.1"/>
    </source>
</evidence>
<feature type="transmembrane region" description="Helical" evidence="2">
    <location>
        <begin position="103"/>
        <end position="126"/>
    </location>
</feature>
<feature type="domain" description="General stress protein 17M-like" evidence="3">
    <location>
        <begin position="25"/>
        <end position="94"/>
    </location>
</feature>
<proteinExistence type="predicted"/>
<sequence>MTLTGGTASVPGRGNTRLQLRSPASIAIYDSYDDAQHAVDYLADRNFPVQFLSIVGTDLKSVERITGGLNWGRVLASAAMNGLVWGAMAALLFYFFIPDVSLGLIFLGAIVVFVLANVITSAISYAMTGGRRDFTSASQIVATRYEVLGESQVAGQARQLLAGGQPVRTVRNDPPAQPAGAPAAPTDPVGGQQPPAYGPPVHGQPQPYDQGGAQGDLSDLPVPGYPAAAGPSGVPNQTPPQATGRGGEVGDAEAFDPTDRGQG</sequence>
<dbReference type="Pfam" id="PF11181">
    <property type="entry name" value="YflT"/>
    <property type="match status" value="1"/>
</dbReference>
<evidence type="ECO:0000259" key="3">
    <source>
        <dbReference type="Pfam" id="PF11181"/>
    </source>
</evidence>